<dbReference type="GO" id="GO:0032259">
    <property type="term" value="P:methylation"/>
    <property type="evidence" value="ECO:0007669"/>
    <property type="project" value="UniProtKB-KW"/>
</dbReference>
<comment type="catalytic activity">
    <reaction evidence="4 5">
        <text>L-glutaminyl-[peptide chain release factor] + S-adenosyl-L-methionine = N(5)-methyl-L-glutaminyl-[peptide chain release factor] + S-adenosyl-L-homocysteine + H(+)</text>
        <dbReference type="Rhea" id="RHEA:42896"/>
        <dbReference type="Rhea" id="RHEA-COMP:10271"/>
        <dbReference type="Rhea" id="RHEA-COMP:10272"/>
        <dbReference type="ChEBI" id="CHEBI:15378"/>
        <dbReference type="ChEBI" id="CHEBI:30011"/>
        <dbReference type="ChEBI" id="CHEBI:57856"/>
        <dbReference type="ChEBI" id="CHEBI:59789"/>
        <dbReference type="ChEBI" id="CHEBI:61891"/>
        <dbReference type="EC" id="2.1.1.297"/>
    </reaction>
</comment>
<dbReference type="NCBIfam" id="TIGR03534">
    <property type="entry name" value="RF_mod_PrmC"/>
    <property type="match status" value="1"/>
</dbReference>
<keyword evidence="2 5" id="KW-0808">Transferase</keyword>
<dbReference type="InterPro" id="IPR029063">
    <property type="entry name" value="SAM-dependent_MTases_sf"/>
</dbReference>
<protein>
    <recommendedName>
        <fullName evidence="5">Release factor glutamine methyltransferase</fullName>
        <shortName evidence="5">RF MTase</shortName>
        <ecNumber evidence="5">2.1.1.297</ecNumber>
    </recommendedName>
    <alternativeName>
        <fullName evidence="5">N5-glutamine methyltransferase PrmC</fullName>
    </alternativeName>
    <alternativeName>
        <fullName evidence="5">Protein-(glutamine-N5) MTase PrmC</fullName>
    </alternativeName>
    <alternativeName>
        <fullName evidence="5">Protein-glutamine N-methyltransferase PrmC</fullName>
    </alternativeName>
</protein>
<comment type="caution">
    <text evidence="5">Lacks conserved residue(s) required for the propagation of feature annotation.</text>
</comment>
<dbReference type="InterPro" id="IPR007848">
    <property type="entry name" value="Small_mtfrase_dom"/>
</dbReference>
<feature type="domain" description="Release factor glutamine methyltransferase N-terminal" evidence="7">
    <location>
        <begin position="10"/>
        <end position="79"/>
    </location>
</feature>
<dbReference type="OrthoDB" id="9800643at2"/>
<dbReference type="Pfam" id="PF17827">
    <property type="entry name" value="PrmC_N"/>
    <property type="match status" value="1"/>
</dbReference>
<dbReference type="NCBIfam" id="TIGR00536">
    <property type="entry name" value="hemK_fam"/>
    <property type="match status" value="1"/>
</dbReference>
<evidence type="ECO:0000256" key="2">
    <source>
        <dbReference type="ARBA" id="ARBA00022679"/>
    </source>
</evidence>
<evidence type="ECO:0000256" key="3">
    <source>
        <dbReference type="ARBA" id="ARBA00022691"/>
    </source>
</evidence>
<dbReference type="Pfam" id="PF05175">
    <property type="entry name" value="MTS"/>
    <property type="match status" value="1"/>
</dbReference>
<dbReference type="RefSeq" id="WP_093227357.1">
    <property type="nucleotide sequence ID" value="NZ_FORR01000001.1"/>
</dbReference>
<organism evidence="8 9">
    <name type="scientific">Thermoflavimicrobium dichotomicum</name>
    <dbReference type="NCBI Taxonomy" id="46223"/>
    <lineage>
        <taxon>Bacteria</taxon>
        <taxon>Bacillati</taxon>
        <taxon>Bacillota</taxon>
        <taxon>Bacilli</taxon>
        <taxon>Bacillales</taxon>
        <taxon>Thermoactinomycetaceae</taxon>
        <taxon>Thermoflavimicrobium</taxon>
    </lineage>
</organism>
<evidence type="ECO:0000259" key="6">
    <source>
        <dbReference type="Pfam" id="PF05175"/>
    </source>
</evidence>
<feature type="domain" description="Methyltransferase small" evidence="6">
    <location>
        <begin position="102"/>
        <end position="200"/>
    </location>
</feature>
<dbReference type="InterPro" id="IPR002052">
    <property type="entry name" value="DNA_methylase_N6_adenine_CS"/>
</dbReference>
<comment type="function">
    <text evidence="5">Methylates the class 1 translation termination release factors RF1/PrfA and RF2/PrfB on the glutamine residue of the universally conserved GGQ motif.</text>
</comment>
<sequence>MNTGKSIRVAYQMAASFLHKHGIESPEFEAEWLLRRILGVDRTQFFMIWDQLITPEQEIKLQQWLNRRAHGEPLQYIFGDQEFYGRLFTVTPAVLIPRPETELLVEAVIQEAIQKWELETLHVVDVGTGSGCIAITLAKECPHWRFTAIDISQEALQVARINAKKHAAVRHIRFVHGEYLSPMLQEGVTFDILVSNPPYIPSSHIQFLEKQVSEYEPKLALDGGEDGLEPYRVLTRQVAMLPVKPRLIAFEIGHDQGEAVAQLVENLGAQVQIRKDWAGHDRIVLGKM</sequence>
<evidence type="ECO:0000313" key="8">
    <source>
        <dbReference type="EMBL" id="SFI67033.1"/>
    </source>
</evidence>
<dbReference type="Gene3D" id="1.10.8.10">
    <property type="entry name" value="DNA helicase RuvA subunit, C-terminal domain"/>
    <property type="match status" value="1"/>
</dbReference>
<reference evidence="8 9" key="1">
    <citation type="submission" date="2016-10" db="EMBL/GenBank/DDBJ databases">
        <authorList>
            <person name="de Groot N.N."/>
        </authorList>
    </citation>
    <scope>NUCLEOTIDE SEQUENCE [LARGE SCALE GENOMIC DNA]</scope>
    <source>
        <strain evidence="8 9">DSM 44778</strain>
    </source>
</reference>
<dbReference type="CDD" id="cd02440">
    <property type="entry name" value="AdoMet_MTases"/>
    <property type="match status" value="1"/>
</dbReference>
<dbReference type="GO" id="GO:0102559">
    <property type="term" value="F:peptide chain release factor N(5)-glutamine methyltransferase activity"/>
    <property type="evidence" value="ECO:0007669"/>
    <property type="project" value="UniProtKB-EC"/>
</dbReference>
<dbReference type="PROSITE" id="PS00092">
    <property type="entry name" value="N6_MTASE"/>
    <property type="match status" value="1"/>
</dbReference>
<dbReference type="Proteomes" id="UP000199545">
    <property type="component" value="Unassembled WGS sequence"/>
</dbReference>
<dbReference type="PANTHER" id="PTHR18895:SF74">
    <property type="entry name" value="MTRF1L RELEASE FACTOR GLUTAMINE METHYLTRANSFERASE"/>
    <property type="match status" value="1"/>
</dbReference>
<dbReference type="EC" id="2.1.1.297" evidence="5"/>
<keyword evidence="1 5" id="KW-0489">Methyltransferase</keyword>
<dbReference type="InterPro" id="IPR040758">
    <property type="entry name" value="PrmC_N"/>
</dbReference>
<dbReference type="InterPro" id="IPR019874">
    <property type="entry name" value="RF_methyltr_PrmC"/>
</dbReference>
<feature type="binding site" evidence="5">
    <location>
        <position position="196"/>
    </location>
    <ligand>
        <name>S-adenosyl-L-methionine</name>
        <dbReference type="ChEBI" id="CHEBI:59789"/>
    </ligand>
</feature>
<accession>A0A1I3K3H7</accession>
<dbReference type="STRING" id="46223.SAMN05421852_101316"/>
<feature type="binding site" evidence="5">
    <location>
        <begin position="127"/>
        <end position="131"/>
    </location>
    <ligand>
        <name>S-adenosyl-L-methionine</name>
        <dbReference type="ChEBI" id="CHEBI:59789"/>
    </ligand>
</feature>
<dbReference type="InterPro" id="IPR004556">
    <property type="entry name" value="HemK-like"/>
</dbReference>
<keyword evidence="3 5" id="KW-0949">S-adenosyl-L-methionine</keyword>
<name>A0A1I3K3H7_9BACL</name>
<dbReference type="PANTHER" id="PTHR18895">
    <property type="entry name" value="HEMK METHYLTRANSFERASE"/>
    <property type="match status" value="1"/>
</dbReference>
<dbReference type="Gene3D" id="3.40.50.150">
    <property type="entry name" value="Vaccinia Virus protein VP39"/>
    <property type="match status" value="1"/>
</dbReference>
<evidence type="ECO:0000256" key="4">
    <source>
        <dbReference type="ARBA" id="ARBA00048391"/>
    </source>
</evidence>
<feature type="binding site" evidence="5">
    <location>
        <begin position="196"/>
        <end position="199"/>
    </location>
    <ligand>
        <name>substrate</name>
    </ligand>
</feature>
<feature type="binding site" evidence="5">
    <location>
        <position position="150"/>
    </location>
    <ligand>
        <name>S-adenosyl-L-methionine</name>
        <dbReference type="ChEBI" id="CHEBI:59789"/>
    </ligand>
</feature>
<evidence type="ECO:0000259" key="7">
    <source>
        <dbReference type="Pfam" id="PF17827"/>
    </source>
</evidence>
<gene>
    <name evidence="5" type="primary">prmC</name>
    <name evidence="8" type="ORF">SAMN05421852_101316</name>
</gene>
<dbReference type="GO" id="GO:0003676">
    <property type="term" value="F:nucleic acid binding"/>
    <property type="evidence" value="ECO:0007669"/>
    <property type="project" value="InterPro"/>
</dbReference>
<dbReference type="InterPro" id="IPR050320">
    <property type="entry name" value="N5-glutamine_MTase"/>
</dbReference>
<dbReference type="SUPFAM" id="SSF53335">
    <property type="entry name" value="S-adenosyl-L-methionine-dependent methyltransferases"/>
    <property type="match status" value="1"/>
</dbReference>
<dbReference type="EMBL" id="FORR01000001">
    <property type="protein sequence ID" value="SFI67033.1"/>
    <property type="molecule type" value="Genomic_DNA"/>
</dbReference>
<keyword evidence="9" id="KW-1185">Reference proteome</keyword>
<evidence type="ECO:0000256" key="1">
    <source>
        <dbReference type="ARBA" id="ARBA00022603"/>
    </source>
</evidence>
<evidence type="ECO:0000256" key="5">
    <source>
        <dbReference type="HAMAP-Rule" id="MF_02126"/>
    </source>
</evidence>
<dbReference type="HAMAP" id="MF_02126">
    <property type="entry name" value="RF_methyltr_PrmC"/>
    <property type="match status" value="1"/>
</dbReference>
<dbReference type="AlphaFoldDB" id="A0A1I3K3H7"/>
<evidence type="ECO:0000313" key="9">
    <source>
        <dbReference type="Proteomes" id="UP000199545"/>
    </source>
</evidence>
<proteinExistence type="inferred from homology"/>
<comment type="similarity">
    <text evidence="5">Belongs to the protein N5-glutamine methyltransferase family. PrmC subfamily.</text>
</comment>